<accession>A0A9Q2IFC0</accession>
<dbReference type="AlphaFoldDB" id="A0A9Q2IFC0"/>
<dbReference type="Pfam" id="PF11185">
    <property type="entry name" value="DUF2971"/>
    <property type="match status" value="1"/>
</dbReference>
<sequence>MKNNNLRRYTNLPSLLCMLTTKKITLLDPKSWDDKNDSYFLDIYTSKKGLKKTLALCMTKKNETYHHWSVFTSKESGICIVFDLNKFEAHLNKQKNIIHGDVSYMTLKKIKNNKTVNVDKLPFLKRFAFTDESEYRLIYPSLEDIDYKDIPLPIDVISKISVSPWMPKPFFDVIKNTVKKISGCENIKVSRSSLIDNITWKNIGDNIK</sequence>
<dbReference type="KEGG" id="pqu:IG609_006960"/>
<dbReference type="EMBL" id="CP065177">
    <property type="protein sequence ID" value="URG50249.1"/>
    <property type="molecule type" value="Genomic_DNA"/>
</dbReference>
<dbReference type="RefSeq" id="WP_193397946.1">
    <property type="nucleotide sequence ID" value="NZ_CP065177.1"/>
</dbReference>
<proteinExistence type="predicted"/>
<name>A0A9Q2IFC0_9GAMM</name>
<gene>
    <name evidence="1" type="ORF">IG609_006960</name>
</gene>
<reference evidence="1 2" key="1">
    <citation type="journal article" date="2021" name="Int. J. Syst. Evol. Microbiol.">
        <title>&lt;i&gt;Pectobacterium quasiaquaticum&lt;/i&gt; sp. nov., isolated from waterways.</title>
        <authorList>
            <person name="Ben Moussa H."/>
            <person name="Pedron J."/>
            <person name="Bertrand C."/>
            <person name="Hecquet A."/>
            <person name="Barny M.A."/>
        </authorList>
    </citation>
    <scope>NUCLEOTIDE SEQUENCE [LARGE SCALE GENOMIC DNA]</scope>
    <source>
        <strain evidence="1 2">A477-S1-J17</strain>
    </source>
</reference>
<keyword evidence="2" id="KW-1185">Reference proteome</keyword>
<evidence type="ECO:0000313" key="2">
    <source>
        <dbReference type="Proteomes" id="UP000806577"/>
    </source>
</evidence>
<evidence type="ECO:0000313" key="1">
    <source>
        <dbReference type="EMBL" id="URG50249.1"/>
    </source>
</evidence>
<protein>
    <submittedName>
        <fullName evidence="1">DUF2971 domain-containing protein</fullName>
    </submittedName>
</protein>
<organism evidence="1 2">
    <name type="scientific">Pectobacterium quasiaquaticum</name>
    <dbReference type="NCBI Taxonomy" id="2774015"/>
    <lineage>
        <taxon>Bacteria</taxon>
        <taxon>Pseudomonadati</taxon>
        <taxon>Pseudomonadota</taxon>
        <taxon>Gammaproteobacteria</taxon>
        <taxon>Enterobacterales</taxon>
        <taxon>Pectobacteriaceae</taxon>
        <taxon>Pectobacterium</taxon>
    </lineage>
</organism>
<dbReference type="InterPro" id="IPR021352">
    <property type="entry name" value="DUF2971"/>
</dbReference>
<dbReference type="Proteomes" id="UP000806577">
    <property type="component" value="Chromosome"/>
</dbReference>